<proteinExistence type="predicted"/>
<organism evidence="3 4">
    <name type="scientific">Rothia aeria</name>
    <dbReference type="NCBI Taxonomy" id="172042"/>
    <lineage>
        <taxon>Bacteria</taxon>
        <taxon>Bacillati</taxon>
        <taxon>Actinomycetota</taxon>
        <taxon>Actinomycetes</taxon>
        <taxon>Micrococcales</taxon>
        <taxon>Micrococcaceae</taxon>
        <taxon>Rothia</taxon>
    </lineage>
</organism>
<sequence>MSTPAHTKKLYLAEADDWLRRQGTPMIIPARRRAGDALVRCIPWVLWVSIVYTALGSLEYTLVVMGDGSDLTVASIQQGAFAAIPEEDAFIGTAAVILFALVIPVVSLLLIWVSHLLMTRTPVWVQYIAGVLTVITSGFIFSLGFNDVLGHPTPMPGFWWRFPLMVLLVVGIMFIGGDTVVGWSLKHVLHQLTFLPPMIAKVLPVLMVSVLFIFVNADVWKLANNMSFVRAFEACGAMSLLALFVMLTTSYERTRRLLGARQGDHVQEFTADEYDRAAHKAGGMWPRIHTHTAGREETVRRPLSVGEWINMLAIPVLGQIIQTVFFMTLVFGFFMWFSSIAITDQAIEAWLGTTPQRLRLAGVEFTIHAVVLKVTLIVSVFSGLSFVATTSGDERYARDFVKPMILRLRHILVVRDMYLALLPLDARQLPEYGENNSAEATDNTDTTESAADSDNTLSTLQEDTESDGVTSTGASAGEG</sequence>
<feature type="region of interest" description="Disordered" evidence="1">
    <location>
        <begin position="433"/>
        <end position="479"/>
    </location>
</feature>
<feature type="transmembrane region" description="Helical" evidence="2">
    <location>
        <begin position="192"/>
        <end position="215"/>
    </location>
</feature>
<feature type="transmembrane region" description="Helical" evidence="2">
    <location>
        <begin position="365"/>
        <end position="388"/>
    </location>
</feature>
<protein>
    <recommendedName>
        <fullName evidence="5">Integral membrane protein</fullName>
    </recommendedName>
</protein>
<feature type="transmembrane region" description="Helical" evidence="2">
    <location>
        <begin position="227"/>
        <end position="247"/>
    </location>
</feature>
<dbReference type="AlphaFoldDB" id="A0A7Z9A756"/>
<keyword evidence="2" id="KW-0472">Membrane</keyword>
<gene>
    <name evidence="3" type="ORF">NCTC10207_02391</name>
</gene>
<name>A0A7Z9A756_9MICC</name>
<evidence type="ECO:0008006" key="5">
    <source>
        <dbReference type="Google" id="ProtNLM"/>
    </source>
</evidence>
<dbReference type="Proteomes" id="UP000282386">
    <property type="component" value="Chromosome"/>
</dbReference>
<dbReference type="RefSeq" id="WP_186335890.1">
    <property type="nucleotide sequence ID" value="NZ_CAURSG010000018.1"/>
</dbReference>
<keyword evidence="2" id="KW-0812">Transmembrane</keyword>
<evidence type="ECO:0000313" key="3">
    <source>
        <dbReference type="EMBL" id="VEI25053.1"/>
    </source>
</evidence>
<feature type="compositionally biased region" description="Polar residues" evidence="1">
    <location>
        <begin position="434"/>
        <end position="479"/>
    </location>
</feature>
<reference evidence="3 4" key="1">
    <citation type="submission" date="2018-12" db="EMBL/GenBank/DDBJ databases">
        <authorList>
            <consortium name="Pathogen Informatics"/>
        </authorList>
    </citation>
    <scope>NUCLEOTIDE SEQUENCE [LARGE SCALE GENOMIC DNA]</scope>
    <source>
        <strain evidence="3 4">NCTC10207</strain>
    </source>
</reference>
<dbReference type="EMBL" id="LR134479">
    <property type="protein sequence ID" value="VEI25053.1"/>
    <property type="molecule type" value="Genomic_DNA"/>
</dbReference>
<feature type="transmembrane region" description="Helical" evidence="2">
    <location>
        <begin position="165"/>
        <end position="185"/>
    </location>
</feature>
<feature type="transmembrane region" description="Helical" evidence="2">
    <location>
        <begin position="37"/>
        <end position="55"/>
    </location>
</feature>
<feature type="transmembrane region" description="Helical" evidence="2">
    <location>
        <begin position="308"/>
        <end position="337"/>
    </location>
</feature>
<evidence type="ECO:0000256" key="2">
    <source>
        <dbReference type="SAM" id="Phobius"/>
    </source>
</evidence>
<evidence type="ECO:0000313" key="4">
    <source>
        <dbReference type="Proteomes" id="UP000282386"/>
    </source>
</evidence>
<accession>A0A7Z9A756</accession>
<keyword evidence="2" id="KW-1133">Transmembrane helix</keyword>
<feature type="transmembrane region" description="Helical" evidence="2">
    <location>
        <begin position="89"/>
        <end position="112"/>
    </location>
</feature>
<feature type="transmembrane region" description="Helical" evidence="2">
    <location>
        <begin position="124"/>
        <end position="145"/>
    </location>
</feature>
<evidence type="ECO:0000256" key="1">
    <source>
        <dbReference type="SAM" id="MobiDB-lite"/>
    </source>
</evidence>